<dbReference type="AlphaFoldDB" id="A0A1V1H1I0"/>
<name>A0A1V1H1I0_9ORYZ</name>
<sequence>MRRRFPPGGGGERLTVDDRPAMRRGAAERSHKAAETTSGPLSSVEGSKSKGEINFKTSRII</sequence>
<organism evidence="2">
    <name type="scientific">Oryza barthii</name>
    <dbReference type="NCBI Taxonomy" id="65489"/>
    <lineage>
        <taxon>Eukaryota</taxon>
        <taxon>Viridiplantae</taxon>
        <taxon>Streptophyta</taxon>
        <taxon>Embryophyta</taxon>
        <taxon>Tracheophyta</taxon>
        <taxon>Spermatophyta</taxon>
        <taxon>Magnoliopsida</taxon>
        <taxon>Liliopsida</taxon>
        <taxon>Poales</taxon>
        <taxon>Poaceae</taxon>
        <taxon>BOP clade</taxon>
        <taxon>Oryzoideae</taxon>
        <taxon>Oryzeae</taxon>
        <taxon>Oryzinae</taxon>
        <taxon>Oryza</taxon>
    </lineage>
</organism>
<accession>A0A1V1H1I0</accession>
<reference evidence="2" key="1">
    <citation type="submission" date="2009-05" db="EMBL/GenBank/DDBJ databases">
        <title>Oryza sativa Japonica Group genomic DNA, chromosome 6, BAC clone:KMK0024M20, cultivar:Khau Mac Kho.</title>
        <authorList>
            <person name="Matsumoto T."/>
            <person name="Wu J."/>
            <person name="Kanamori H."/>
        </authorList>
    </citation>
    <scope>NUCLEOTIDE SEQUENCE</scope>
    <source>
        <strain evidence="2">W1588</strain>
    </source>
</reference>
<feature type="region of interest" description="Disordered" evidence="1">
    <location>
        <begin position="1"/>
        <end position="61"/>
    </location>
</feature>
<protein>
    <submittedName>
        <fullName evidence="2">Uncharacterized protein</fullName>
    </submittedName>
</protein>
<evidence type="ECO:0000256" key="1">
    <source>
        <dbReference type="SAM" id="MobiDB-lite"/>
    </source>
</evidence>
<evidence type="ECO:0000313" key="2">
    <source>
        <dbReference type="EMBL" id="BAX24788.1"/>
    </source>
</evidence>
<dbReference type="EMBL" id="AP011459">
    <property type="protein sequence ID" value="BAX24788.1"/>
    <property type="molecule type" value="Genomic_DNA"/>
</dbReference>
<feature type="compositionally biased region" description="Polar residues" evidence="1">
    <location>
        <begin position="35"/>
        <end position="46"/>
    </location>
</feature>
<proteinExistence type="predicted"/>
<gene>
    <name evidence="2" type="primary">OBARTa0026G07.9</name>
</gene>
<feature type="compositionally biased region" description="Basic and acidic residues" evidence="1">
    <location>
        <begin position="14"/>
        <end position="34"/>
    </location>
</feature>